<dbReference type="AlphaFoldDB" id="D7FZT9"/>
<dbReference type="Proteomes" id="UP000002630">
    <property type="component" value="Linkage Group LG11"/>
</dbReference>
<dbReference type="OMA" id="SRIWRID"/>
<feature type="region of interest" description="Disordered" evidence="1">
    <location>
        <begin position="331"/>
        <end position="359"/>
    </location>
</feature>
<gene>
    <name evidence="3" type="ORF">Esi_0387_0013</name>
</gene>
<dbReference type="OrthoDB" id="5976022at2759"/>
<dbReference type="FunCoup" id="D7FZT9">
    <property type="interactions" value="13"/>
</dbReference>
<evidence type="ECO:0000259" key="2">
    <source>
        <dbReference type="Pfam" id="PF00149"/>
    </source>
</evidence>
<dbReference type="eggNOG" id="KOG0374">
    <property type="taxonomic scope" value="Eukaryota"/>
</dbReference>
<dbReference type="SUPFAM" id="SSF56300">
    <property type="entry name" value="Metallo-dependent phosphatases"/>
    <property type="match status" value="1"/>
</dbReference>
<keyword evidence="4" id="KW-1185">Reference proteome</keyword>
<dbReference type="Pfam" id="PF00149">
    <property type="entry name" value="Metallophos"/>
    <property type="match status" value="1"/>
</dbReference>
<evidence type="ECO:0000313" key="4">
    <source>
        <dbReference type="Proteomes" id="UP000002630"/>
    </source>
</evidence>
<dbReference type="PANTHER" id="PTHR46546:SF4">
    <property type="entry name" value="SHEWANELLA-LIKE PROTEIN PHOSPHATASE 1"/>
    <property type="match status" value="1"/>
</dbReference>
<proteinExistence type="predicted"/>
<sequence length="359" mass="37914">MIPFGTNNIGNRVLDKAAAGAFAETLLAAGLVDGTGNWAAGETVLVQAGDVFDRGDADLEVEEWLWTLQEQATESGGAVYHLLGNHEIMNAMGDHSTASPNSFKPFQDLDVDLAPFGSQLDKFPDWGKPRLAAMAPGGPVSKMLASHSVAMKIGDTLLVHGGLRPVNFDPKSCRGATGMACLESLNRWTHEWLVGQGEMPKELWNRDSPVWTRFYSSPGGVELSEEAEADLQKVLDATGTVRMIVGHTPQEAGINSALGGRLWRTDTGMTAMIGGQPEALEIVDGVATIITAGGKRIPGDERACTAGKPLPHKRAVSQAERSGWRGARMVFGQRGQSSGGLEEREDGLEGGGAATAAAA</sequence>
<feature type="domain" description="Calcineurin-like phosphoesterase" evidence="2">
    <location>
        <begin position="43"/>
        <end position="250"/>
    </location>
</feature>
<dbReference type="InterPro" id="IPR004843">
    <property type="entry name" value="Calcineurin-like_PHP"/>
</dbReference>
<accession>D7FZT9</accession>
<organism evidence="3 4">
    <name type="scientific">Ectocarpus siliculosus</name>
    <name type="common">Brown alga</name>
    <name type="synonym">Conferva siliculosa</name>
    <dbReference type="NCBI Taxonomy" id="2880"/>
    <lineage>
        <taxon>Eukaryota</taxon>
        <taxon>Sar</taxon>
        <taxon>Stramenopiles</taxon>
        <taxon>Ochrophyta</taxon>
        <taxon>PX clade</taxon>
        <taxon>Phaeophyceae</taxon>
        <taxon>Ectocarpales</taxon>
        <taxon>Ectocarpaceae</taxon>
        <taxon>Ectocarpus</taxon>
    </lineage>
</organism>
<dbReference type="PANTHER" id="PTHR46546">
    <property type="entry name" value="SHEWANELLA-LIKE PROTEIN PHOSPHATASE 1"/>
    <property type="match status" value="1"/>
</dbReference>
<name>D7FZT9_ECTSI</name>
<evidence type="ECO:0000256" key="1">
    <source>
        <dbReference type="SAM" id="MobiDB-lite"/>
    </source>
</evidence>
<reference evidence="3 4" key="1">
    <citation type="journal article" date="2010" name="Nature">
        <title>The Ectocarpus genome and the independent evolution of multicellularity in brown algae.</title>
        <authorList>
            <person name="Cock J.M."/>
            <person name="Sterck L."/>
            <person name="Rouze P."/>
            <person name="Scornet D."/>
            <person name="Allen A.E."/>
            <person name="Amoutzias G."/>
            <person name="Anthouard V."/>
            <person name="Artiguenave F."/>
            <person name="Aury J.M."/>
            <person name="Badger J.H."/>
            <person name="Beszteri B."/>
            <person name="Billiau K."/>
            <person name="Bonnet E."/>
            <person name="Bothwell J.H."/>
            <person name="Bowler C."/>
            <person name="Boyen C."/>
            <person name="Brownlee C."/>
            <person name="Carrano C.J."/>
            <person name="Charrier B."/>
            <person name="Cho G.Y."/>
            <person name="Coelho S.M."/>
            <person name="Collen J."/>
            <person name="Corre E."/>
            <person name="Da Silva C."/>
            <person name="Delage L."/>
            <person name="Delaroque N."/>
            <person name="Dittami S.M."/>
            <person name="Doulbeau S."/>
            <person name="Elias M."/>
            <person name="Farnham G."/>
            <person name="Gachon C.M."/>
            <person name="Gschloessl B."/>
            <person name="Heesch S."/>
            <person name="Jabbari K."/>
            <person name="Jubin C."/>
            <person name="Kawai H."/>
            <person name="Kimura K."/>
            <person name="Kloareg B."/>
            <person name="Kupper F.C."/>
            <person name="Lang D."/>
            <person name="Le Bail A."/>
            <person name="Leblanc C."/>
            <person name="Lerouge P."/>
            <person name="Lohr M."/>
            <person name="Lopez P.J."/>
            <person name="Martens C."/>
            <person name="Maumus F."/>
            <person name="Michel G."/>
            <person name="Miranda-Saavedra D."/>
            <person name="Morales J."/>
            <person name="Moreau H."/>
            <person name="Motomura T."/>
            <person name="Nagasato C."/>
            <person name="Napoli C.A."/>
            <person name="Nelson D.R."/>
            <person name="Nyvall-Collen P."/>
            <person name="Peters A.F."/>
            <person name="Pommier C."/>
            <person name="Potin P."/>
            <person name="Poulain J."/>
            <person name="Quesneville H."/>
            <person name="Read B."/>
            <person name="Rensing S.A."/>
            <person name="Ritter A."/>
            <person name="Rousvoal S."/>
            <person name="Samanta M."/>
            <person name="Samson G."/>
            <person name="Schroeder D.C."/>
            <person name="Segurens B."/>
            <person name="Strittmatter M."/>
            <person name="Tonon T."/>
            <person name="Tregear J.W."/>
            <person name="Valentin K."/>
            <person name="von Dassow P."/>
            <person name="Yamagishi T."/>
            <person name="Van de Peer Y."/>
            <person name="Wincker P."/>
        </authorList>
    </citation>
    <scope>NUCLEOTIDE SEQUENCE [LARGE SCALE GENOMIC DNA]</scope>
    <source>
        <strain evidence="4">Ec32 / CCAP1310/4</strain>
    </source>
</reference>
<dbReference type="EMBL" id="FN649736">
    <property type="protein sequence ID" value="CBJ32888.1"/>
    <property type="molecule type" value="Genomic_DNA"/>
</dbReference>
<dbReference type="Gene3D" id="3.60.21.10">
    <property type="match status" value="1"/>
</dbReference>
<dbReference type="InParanoid" id="D7FZT9"/>
<dbReference type="GO" id="GO:0016787">
    <property type="term" value="F:hydrolase activity"/>
    <property type="evidence" value="ECO:0007669"/>
    <property type="project" value="InterPro"/>
</dbReference>
<evidence type="ECO:0000313" key="3">
    <source>
        <dbReference type="EMBL" id="CBJ32888.1"/>
    </source>
</evidence>
<dbReference type="EMBL" id="FN648583">
    <property type="protein sequence ID" value="CBJ32888.1"/>
    <property type="molecule type" value="Genomic_DNA"/>
</dbReference>
<dbReference type="STRING" id="2880.D7FZT9"/>
<protein>
    <submittedName>
        <fullName evidence="3">Calcineurin-like phosphoesterase</fullName>
    </submittedName>
</protein>
<dbReference type="InterPro" id="IPR029052">
    <property type="entry name" value="Metallo-depent_PP-like"/>
</dbReference>